<evidence type="ECO:0000259" key="12">
    <source>
        <dbReference type="Pfam" id="PF09084"/>
    </source>
</evidence>
<comment type="function">
    <text evidence="1">Responsible for the formation of the pyrimidine heterocycle in the thiamine biosynthesis pathway. Catalyzes the formation of hydroxymethylpyrimidine phosphate (HMP-P) from histidine and pyridoxal phosphate (PLP). The protein uses PLP and the active site histidine to form HMP-P, generating an inactive enzyme. The enzyme can only undergo a single turnover, which suggests it is a suicide enzyme.</text>
</comment>
<feature type="domain" description="SsuA/THI5-like" evidence="12">
    <location>
        <begin position="46"/>
        <end position="258"/>
    </location>
</feature>
<evidence type="ECO:0000313" key="14">
    <source>
        <dbReference type="Proteomes" id="UP000641137"/>
    </source>
</evidence>
<evidence type="ECO:0000256" key="11">
    <source>
        <dbReference type="ARBA" id="ARBA00048179"/>
    </source>
</evidence>
<dbReference type="InterPro" id="IPR015168">
    <property type="entry name" value="SsuA/THI5"/>
</dbReference>
<accession>A0A8J3DH56</accession>
<evidence type="ECO:0000256" key="3">
    <source>
        <dbReference type="ARBA" id="ARBA00009406"/>
    </source>
</evidence>
<keyword evidence="5" id="KW-0808">Transferase</keyword>
<comment type="pathway">
    <text evidence="2">Cofactor biosynthesis; thiamine diphosphate biosynthesis.</text>
</comment>
<evidence type="ECO:0000256" key="5">
    <source>
        <dbReference type="ARBA" id="ARBA00022679"/>
    </source>
</evidence>
<dbReference type="EMBL" id="BMZO01000005">
    <property type="protein sequence ID" value="GHC71129.1"/>
    <property type="molecule type" value="Genomic_DNA"/>
</dbReference>
<keyword evidence="7" id="KW-0663">Pyridoxal phosphate</keyword>
<keyword evidence="8" id="KW-0784">Thiamine biosynthesis</keyword>
<protein>
    <recommendedName>
        <fullName evidence="10">Thiamine pyrimidine synthase</fullName>
    </recommendedName>
</protein>
<reference evidence="13" key="1">
    <citation type="journal article" date="2014" name="Int. J. Syst. Evol. Microbiol.">
        <title>Complete genome sequence of Corynebacterium casei LMG S-19264T (=DSM 44701T), isolated from a smear-ripened cheese.</title>
        <authorList>
            <consortium name="US DOE Joint Genome Institute (JGI-PGF)"/>
            <person name="Walter F."/>
            <person name="Albersmeier A."/>
            <person name="Kalinowski J."/>
            <person name="Ruckert C."/>
        </authorList>
    </citation>
    <scope>NUCLEOTIDE SEQUENCE</scope>
    <source>
        <strain evidence="13">KCTC 42097</strain>
    </source>
</reference>
<evidence type="ECO:0000256" key="2">
    <source>
        <dbReference type="ARBA" id="ARBA00004948"/>
    </source>
</evidence>
<comment type="subunit">
    <text evidence="4">Homodimer.</text>
</comment>
<evidence type="ECO:0000256" key="10">
    <source>
        <dbReference type="ARBA" id="ARBA00033171"/>
    </source>
</evidence>
<sequence>MLNRRNVFAAFAAAAIGFQGLGMTVGQASAQDLVDASLRLKWLTQAQFAGFYVALEKGYYTEEGINLTINPGGPNLLTENLVATGADTFGLSGGTDSVFAARDKGLPIVCIGVSHQETPFVFVSRKDGAVQDVADFKGKTITTWFTGANHVLSAMLSKVGIDAKEADIQPQQVSVTPFVDKQVDVVTATRYNELYVINQRVGKENLNLFVPEDSGVSFPRDTLIVSEQTTQEKPELVEKFLRASVKGWKDAFANEKEAIDIIMKIAPTLDRAQQEFMLGEIKVLMTAGKAKTDGIFTIDKAAVGSANDLLARYGVISKPVDLDAAFDASFIDKIPAADRSL</sequence>
<keyword evidence="9" id="KW-0408">Iron</keyword>
<evidence type="ECO:0000256" key="4">
    <source>
        <dbReference type="ARBA" id="ARBA00011738"/>
    </source>
</evidence>
<evidence type="ECO:0000256" key="1">
    <source>
        <dbReference type="ARBA" id="ARBA00003469"/>
    </source>
</evidence>
<dbReference type="Pfam" id="PF09084">
    <property type="entry name" value="NMT1"/>
    <property type="match status" value="1"/>
</dbReference>
<comment type="caution">
    <text evidence="13">The sequence shown here is derived from an EMBL/GenBank/DDBJ whole genome shotgun (WGS) entry which is preliminary data.</text>
</comment>
<keyword evidence="14" id="KW-1185">Reference proteome</keyword>
<dbReference type="PANTHER" id="PTHR31528:SF1">
    <property type="entry name" value="4-AMINO-5-HYDROXYMETHYL-2-METHYLPYRIMIDINE PHOSPHATE SYNTHASE THI11-RELATED"/>
    <property type="match status" value="1"/>
</dbReference>
<dbReference type="InterPro" id="IPR027939">
    <property type="entry name" value="NMT1/THI5"/>
</dbReference>
<dbReference type="GO" id="GO:0009228">
    <property type="term" value="P:thiamine biosynthetic process"/>
    <property type="evidence" value="ECO:0007669"/>
    <property type="project" value="UniProtKB-KW"/>
</dbReference>
<evidence type="ECO:0000256" key="6">
    <source>
        <dbReference type="ARBA" id="ARBA00022723"/>
    </source>
</evidence>
<organism evidence="13 14">
    <name type="scientific">Limoniibacter endophyticus</name>
    <dbReference type="NCBI Taxonomy" id="1565040"/>
    <lineage>
        <taxon>Bacteria</taxon>
        <taxon>Pseudomonadati</taxon>
        <taxon>Pseudomonadota</taxon>
        <taxon>Alphaproteobacteria</taxon>
        <taxon>Hyphomicrobiales</taxon>
        <taxon>Bartonellaceae</taxon>
        <taxon>Limoniibacter</taxon>
    </lineage>
</organism>
<dbReference type="Proteomes" id="UP000641137">
    <property type="component" value="Unassembled WGS sequence"/>
</dbReference>
<comment type="catalytic activity">
    <reaction evidence="11">
        <text>N(6)-(pyridoxal phosphate)-L-lysyl-[4-amino-5-hydroxymethyl-2-methylpyrimidine phosphate synthase] + L-histidyl-[4-amino-5-hydroxymethyl-2-methylpyrimidine phosphate synthase] + 2 Fe(3+) + 4 H2O = L-lysyl-[4-amino-5-hydroxymethyl-2-methylpyrimidine phosphate synthase] + (2S)-2-amino-5-hydroxy-4-oxopentanoyl-[4-amino-5-hydroxymethyl-2-methylpyrimidine phosphate synthase] + 4-amino-2-methyl-5-(phosphooxymethyl)pyrimidine + 3-oxopropanoate + 2 Fe(2+) + 2 H(+)</text>
        <dbReference type="Rhea" id="RHEA:65756"/>
        <dbReference type="Rhea" id="RHEA-COMP:16892"/>
        <dbReference type="Rhea" id="RHEA-COMP:16893"/>
        <dbReference type="Rhea" id="RHEA-COMP:16894"/>
        <dbReference type="Rhea" id="RHEA-COMP:16895"/>
        <dbReference type="ChEBI" id="CHEBI:15377"/>
        <dbReference type="ChEBI" id="CHEBI:15378"/>
        <dbReference type="ChEBI" id="CHEBI:29033"/>
        <dbReference type="ChEBI" id="CHEBI:29034"/>
        <dbReference type="ChEBI" id="CHEBI:29969"/>
        <dbReference type="ChEBI" id="CHEBI:29979"/>
        <dbReference type="ChEBI" id="CHEBI:33190"/>
        <dbReference type="ChEBI" id="CHEBI:58354"/>
        <dbReference type="ChEBI" id="CHEBI:143915"/>
        <dbReference type="ChEBI" id="CHEBI:157692"/>
    </reaction>
    <physiologicalReaction direction="left-to-right" evidence="11">
        <dbReference type="Rhea" id="RHEA:65757"/>
    </physiologicalReaction>
</comment>
<name>A0A8J3DH56_9HYPH</name>
<keyword evidence="6" id="KW-0479">Metal-binding</keyword>
<dbReference type="SUPFAM" id="SSF53850">
    <property type="entry name" value="Periplasmic binding protein-like II"/>
    <property type="match status" value="1"/>
</dbReference>
<evidence type="ECO:0000256" key="9">
    <source>
        <dbReference type="ARBA" id="ARBA00023004"/>
    </source>
</evidence>
<evidence type="ECO:0000313" key="13">
    <source>
        <dbReference type="EMBL" id="GHC71129.1"/>
    </source>
</evidence>
<dbReference type="PANTHER" id="PTHR31528">
    <property type="entry name" value="4-AMINO-5-HYDROXYMETHYL-2-METHYLPYRIMIDINE PHOSPHATE SYNTHASE THI11-RELATED"/>
    <property type="match status" value="1"/>
</dbReference>
<dbReference type="GO" id="GO:0046872">
    <property type="term" value="F:metal ion binding"/>
    <property type="evidence" value="ECO:0007669"/>
    <property type="project" value="UniProtKB-KW"/>
</dbReference>
<dbReference type="AlphaFoldDB" id="A0A8J3DH56"/>
<evidence type="ECO:0000256" key="8">
    <source>
        <dbReference type="ARBA" id="ARBA00022977"/>
    </source>
</evidence>
<comment type="similarity">
    <text evidence="3">Belongs to the NMT1/THI5 family.</text>
</comment>
<dbReference type="RefSeq" id="WP_189489660.1">
    <property type="nucleotide sequence ID" value="NZ_BMZO01000005.1"/>
</dbReference>
<reference evidence="13" key="2">
    <citation type="submission" date="2020-09" db="EMBL/GenBank/DDBJ databases">
        <authorList>
            <person name="Sun Q."/>
            <person name="Kim S."/>
        </authorList>
    </citation>
    <scope>NUCLEOTIDE SEQUENCE</scope>
    <source>
        <strain evidence="13">KCTC 42097</strain>
    </source>
</reference>
<proteinExistence type="inferred from homology"/>
<dbReference type="GO" id="GO:0016740">
    <property type="term" value="F:transferase activity"/>
    <property type="evidence" value="ECO:0007669"/>
    <property type="project" value="UniProtKB-KW"/>
</dbReference>
<dbReference type="Gene3D" id="3.40.190.10">
    <property type="entry name" value="Periplasmic binding protein-like II"/>
    <property type="match status" value="2"/>
</dbReference>
<evidence type="ECO:0000256" key="7">
    <source>
        <dbReference type="ARBA" id="ARBA00022898"/>
    </source>
</evidence>
<gene>
    <name evidence="13" type="ORF">GCM10010136_18080</name>
</gene>